<dbReference type="PROSITE" id="PS50850">
    <property type="entry name" value="MFS"/>
    <property type="match status" value="1"/>
</dbReference>
<accession>A0AAV4AYG6</accession>
<evidence type="ECO:0000313" key="8">
    <source>
        <dbReference type="Proteomes" id="UP000735302"/>
    </source>
</evidence>
<keyword evidence="8" id="KW-1185">Reference proteome</keyword>
<evidence type="ECO:0000313" key="7">
    <source>
        <dbReference type="EMBL" id="GFO11409.1"/>
    </source>
</evidence>
<dbReference type="InterPro" id="IPR036259">
    <property type="entry name" value="MFS_trans_sf"/>
</dbReference>
<dbReference type="InterPro" id="IPR020846">
    <property type="entry name" value="MFS_dom"/>
</dbReference>
<dbReference type="AlphaFoldDB" id="A0AAV4AYG6"/>
<sequence length="260" mass="28487">MPANELNSPTRAQKGGQRSPIKGSGDLPKVSSGVSKQGSRPRLEANASTASMRRRNYARRTSSAFSFPHVDSTLSVPSVLLDEIDLDKVPWWTSHRLRLAVLSFLGFVCLYAQRVNLSIAIVSMNDHSYHGDDLSAMTNSSNTTTYSSIYSQNASTVTIATTTTTEAPQPKCKEVDKEDSKGEFNWDKELEGLILGAFFWGYLVFQVPGGRLSEKIGAKRVIAYAMFPVAILNIISPFAARASPYLFLVVRVFVGLGEVN</sequence>
<keyword evidence="2" id="KW-0812">Transmembrane</keyword>
<comment type="subcellular location">
    <subcellularLocation>
        <location evidence="1">Membrane</location>
        <topology evidence="1">Multi-pass membrane protein</topology>
    </subcellularLocation>
</comment>
<dbReference type="EMBL" id="BLXT01004298">
    <property type="protein sequence ID" value="GFO11409.1"/>
    <property type="molecule type" value="Genomic_DNA"/>
</dbReference>
<keyword evidence="4" id="KW-0472">Membrane</keyword>
<organism evidence="7 8">
    <name type="scientific">Plakobranchus ocellatus</name>
    <dbReference type="NCBI Taxonomy" id="259542"/>
    <lineage>
        <taxon>Eukaryota</taxon>
        <taxon>Metazoa</taxon>
        <taxon>Spiralia</taxon>
        <taxon>Lophotrochozoa</taxon>
        <taxon>Mollusca</taxon>
        <taxon>Gastropoda</taxon>
        <taxon>Heterobranchia</taxon>
        <taxon>Euthyneura</taxon>
        <taxon>Panpulmonata</taxon>
        <taxon>Sacoglossa</taxon>
        <taxon>Placobranchoidea</taxon>
        <taxon>Plakobranchidae</taxon>
        <taxon>Plakobranchus</taxon>
    </lineage>
</organism>
<reference evidence="7 8" key="1">
    <citation type="journal article" date="2021" name="Elife">
        <title>Chloroplast acquisition without the gene transfer in kleptoplastic sea slugs, Plakobranchus ocellatus.</title>
        <authorList>
            <person name="Maeda T."/>
            <person name="Takahashi S."/>
            <person name="Yoshida T."/>
            <person name="Shimamura S."/>
            <person name="Takaki Y."/>
            <person name="Nagai Y."/>
            <person name="Toyoda A."/>
            <person name="Suzuki Y."/>
            <person name="Arimoto A."/>
            <person name="Ishii H."/>
            <person name="Satoh N."/>
            <person name="Nishiyama T."/>
            <person name="Hasebe M."/>
            <person name="Maruyama T."/>
            <person name="Minagawa J."/>
            <person name="Obokata J."/>
            <person name="Shigenobu S."/>
        </authorList>
    </citation>
    <scope>NUCLEOTIDE SEQUENCE [LARGE SCALE GENOMIC DNA]</scope>
</reference>
<dbReference type="Proteomes" id="UP000735302">
    <property type="component" value="Unassembled WGS sequence"/>
</dbReference>
<name>A0AAV4AYG6_9GAST</name>
<evidence type="ECO:0000256" key="3">
    <source>
        <dbReference type="ARBA" id="ARBA00022989"/>
    </source>
</evidence>
<keyword evidence="3" id="KW-1133">Transmembrane helix</keyword>
<comment type="caution">
    <text evidence="7">The sequence shown here is derived from an EMBL/GenBank/DDBJ whole genome shotgun (WGS) entry which is preliminary data.</text>
</comment>
<evidence type="ECO:0000256" key="5">
    <source>
        <dbReference type="SAM" id="MobiDB-lite"/>
    </source>
</evidence>
<feature type="compositionally biased region" description="Polar residues" evidence="5">
    <location>
        <begin position="1"/>
        <end position="11"/>
    </location>
</feature>
<dbReference type="Gene3D" id="1.20.1250.20">
    <property type="entry name" value="MFS general substrate transporter like domains"/>
    <property type="match status" value="1"/>
</dbReference>
<proteinExistence type="predicted"/>
<feature type="region of interest" description="Disordered" evidence="5">
    <location>
        <begin position="1"/>
        <end position="54"/>
    </location>
</feature>
<evidence type="ECO:0000256" key="2">
    <source>
        <dbReference type="ARBA" id="ARBA00022692"/>
    </source>
</evidence>
<dbReference type="PANTHER" id="PTHR11662:SF399">
    <property type="entry name" value="FI19708P1-RELATED"/>
    <property type="match status" value="1"/>
</dbReference>
<dbReference type="GO" id="GO:0022857">
    <property type="term" value="F:transmembrane transporter activity"/>
    <property type="evidence" value="ECO:0007669"/>
    <property type="project" value="InterPro"/>
</dbReference>
<dbReference type="InterPro" id="IPR011701">
    <property type="entry name" value="MFS"/>
</dbReference>
<dbReference type="Pfam" id="PF07690">
    <property type="entry name" value="MFS_1"/>
    <property type="match status" value="1"/>
</dbReference>
<dbReference type="GO" id="GO:0006820">
    <property type="term" value="P:monoatomic anion transport"/>
    <property type="evidence" value="ECO:0007669"/>
    <property type="project" value="TreeGrafter"/>
</dbReference>
<dbReference type="PANTHER" id="PTHR11662">
    <property type="entry name" value="SOLUTE CARRIER FAMILY 17"/>
    <property type="match status" value="1"/>
</dbReference>
<feature type="domain" description="Major facilitator superfamily (MFS) profile" evidence="6">
    <location>
        <begin position="119"/>
        <end position="260"/>
    </location>
</feature>
<dbReference type="GO" id="GO:0016020">
    <property type="term" value="C:membrane"/>
    <property type="evidence" value="ECO:0007669"/>
    <property type="project" value="UniProtKB-SubCell"/>
</dbReference>
<evidence type="ECO:0000256" key="4">
    <source>
        <dbReference type="ARBA" id="ARBA00023136"/>
    </source>
</evidence>
<dbReference type="InterPro" id="IPR050382">
    <property type="entry name" value="MFS_Na/Anion_cotransporter"/>
</dbReference>
<evidence type="ECO:0000256" key="1">
    <source>
        <dbReference type="ARBA" id="ARBA00004141"/>
    </source>
</evidence>
<dbReference type="SUPFAM" id="SSF103473">
    <property type="entry name" value="MFS general substrate transporter"/>
    <property type="match status" value="1"/>
</dbReference>
<gene>
    <name evidence="7" type="ORF">PoB_003791400</name>
</gene>
<protein>
    <submittedName>
        <fullName evidence="7">Vesicular glutamate transporter 3</fullName>
    </submittedName>
</protein>
<evidence type="ECO:0000259" key="6">
    <source>
        <dbReference type="PROSITE" id="PS50850"/>
    </source>
</evidence>